<keyword evidence="2" id="KW-0813">Transport</keyword>
<evidence type="ECO:0000256" key="2">
    <source>
        <dbReference type="ARBA" id="ARBA00022448"/>
    </source>
</evidence>
<proteinExistence type="predicted"/>
<feature type="transmembrane region" description="Helical" evidence="6">
    <location>
        <begin position="57"/>
        <end position="76"/>
    </location>
</feature>
<name>X1BYT0_9ZZZZ</name>
<evidence type="ECO:0000256" key="3">
    <source>
        <dbReference type="ARBA" id="ARBA00022692"/>
    </source>
</evidence>
<evidence type="ECO:0000256" key="1">
    <source>
        <dbReference type="ARBA" id="ARBA00004141"/>
    </source>
</evidence>
<feature type="transmembrane region" description="Helical" evidence="6">
    <location>
        <begin position="96"/>
        <end position="119"/>
    </location>
</feature>
<dbReference type="Pfam" id="PF03600">
    <property type="entry name" value="CitMHS"/>
    <property type="match status" value="1"/>
</dbReference>
<comment type="caution">
    <text evidence="8">The sequence shown here is derived from an EMBL/GenBank/DDBJ whole genome shotgun (WGS) entry which is preliminary data.</text>
</comment>
<dbReference type="InterPro" id="IPR051475">
    <property type="entry name" value="Diverse_Ion_Transporter"/>
</dbReference>
<feature type="non-terminal residue" evidence="8">
    <location>
        <position position="187"/>
    </location>
</feature>
<evidence type="ECO:0000256" key="5">
    <source>
        <dbReference type="ARBA" id="ARBA00023136"/>
    </source>
</evidence>
<sequence length="187" mass="20178">MSQLFLLSALSQHSTDDFAILENAVSEGSVGIAALIVAGIFILMFIAISFNLLHETAAALLGAVAIFLVTYIGGSFDPALSIITFEEAMEFVDWNVIFLIMGMMIFMAILSETNVFKWLAFRLYRSAKGNTWMIVVWLVILTGITSAFLNNVTAILLIAPLSIQLAVALGLSPFAVVIAEVLASNIV</sequence>
<dbReference type="EMBL" id="BART01022740">
    <property type="protein sequence ID" value="GAH00157.1"/>
    <property type="molecule type" value="Genomic_DNA"/>
</dbReference>
<dbReference type="GO" id="GO:0016020">
    <property type="term" value="C:membrane"/>
    <property type="evidence" value="ECO:0007669"/>
    <property type="project" value="UniProtKB-SubCell"/>
</dbReference>
<evidence type="ECO:0000259" key="7">
    <source>
        <dbReference type="Pfam" id="PF03600"/>
    </source>
</evidence>
<evidence type="ECO:0000256" key="6">
    <source>
        <dbReference type="SAM" id="Phobius"/>
    </source>
</evidence>
<gene>
    <name evidence="8" type="ORF">S01H4_41565</name>
</gene>
<dbReference type="PANTHER" id="PTHR43568:SF1">
    <property type="entry name" value="P PROTEIN"/>
    <property type="match status" value="1"/>
</dbReference>
<organism evidence="8">
    <name type="scientific">marine sediment metagenome</name>
    <dbReference type="NCBI Taxonomy" id="412755"/>
    <lineage>
        <taxon>unclassified sequences</taxon>
        <taxon>metagenomes</taxon>
        <taxon>ecological metagenomes</taxon>
    </lineage>
</organism>
<reference evidence="8" key="1">
    <citation type="journal article" date="2014" name="Front. Microbiol.">
        <title>High frequency of phylogenetically diverse reductive dehalogenase-homologous genes in deep subseafloor sedimentary metagenomes.</title>
        <authorList>
            <person name="Kawai M."/>
            <person name="Futagami T."/>
            <person name="Toyoda A."/>
            <person name="Takaki Y."/>
            <person name="Nishi S."/>
            <person name="Hori S."/>
            <person name="Arai W."/>
            <person name="Tsubouchi T."/>
            <person name="Morono Y."/>
            <person name="Uchiyama I."/>
            <person name="Ito T."/>
            <person name="Fujiyama A."/>
            <person name="Inagaki F."/>
            <person name="Takami H."/>
        </authorList>
    </citation>
    <scope>NUCLEOTIDE SEQUENCE</scope>
    <source>
        <strain evidence="8">Expedition CK06-06</strain>
    </source>
</reference>
<feature type="transmembrane region" description="Helical" evidence="6">
    <location>
        <begin position="30"/>
        <end position="50"/>
    </location>
</feature>
<dbReference type="AlphaFoldDB" id="X1BYT0"/>
<feature type="transmembrane region" description="Helical" evidence="6">
    <location>
        <begin position="131"/>
        <end position="149"/>
    </location>
</feature>
<protein>
    <recommendedName>
        <fullName evidence="7">Citrate transporter-like domain-containing protein</fullName>
    </recommendedName>
</protein>
<keyword evidence="4 6" id="KW-1133">Transmembrane helix</keyword>
<dbReference type="GO" id="GO:0055085">
    <property type="term" value="P:transmembrane transport"/>
    <property type="evidence" value="ECO:0007669"/>
    <property type="project" value="InterPro"/>
</dbReference>
<keyword evidence="3 6" id="KW-0812">Transmembrane</keyword>
<keyword evidence="5 6" id="KW-0472">Membrane</keyword>
<dbReference type="InterPro" id="IPR004680">
    <property type="entry name" value="Cit_transptr-like_dom"/>
</dbReference>
<accession>X1BYT0</accession>
<evidence type="ECO:0000313" key="8">
    <source>
        <dbReference type="EMBL" id="GAH00157.1"/>
    </source>
</evidence>
<evidence type="ECO:0000256" key="4">
    <source>
        <dbReference type="ARBA" id="ARBA00022989"/>
    </source>
</evidence>
<dbReference type="PANTHER" id="PTHR43568">
    <property type="entry name" value="P PROTEIN"/>
    <property type="match status" value="1"/>
</dbReference>
<feature type="domain" description="Citrate transporter-like" evidence="7">
    <location>
        <begin position="45"/>
        <end position="186"/>
    </location>
</feature>
<comment type="subcellular location">
    <subcellularLocation>
        <location evidence="1">Membrane</location>
        <topology evidence="1">Multi-pass membrane protein</topology>
    </subcellularLocation>
</comment>
<feature type="transmembrane region" description="Helical" evidence="6">
    <location>
        <begin position="155"/>
        <end position="183"/>
    </location>
</feature>